<evidence type="ECO:0000313" key="2">
    <source>
        <dbReference type="Proteomes" id="UP001454036"/>
    </source>
</evidence>
<keyword evidence="2" id="KW-1185">Reference proteome</keyword>
<reference evidence="1 2" key="1">
    <citation type="submission" date="2024-01" db="EMBL/GenBank/DDBJ databases">
        <title>The complete chloroplast genome sequence of Lithospermum erythrorhizon: insights into the phylogenetic relationship among Boraginaceae species and the maternal lineages of purple gromwells.</title>
        <authorList>
            <person name="Okada T."/>
            <person name="Watanabe K."/>
        </authorList>
    </citation>
    <scope>NUCLEOTIDE SEQUENCE [LARGE SCALE GENOMIC DNA]</scope>
</reference>
<dbReference type="PANTHER" id="PTHR33116:SF86">
    <property type="entry name" value="REVERSE TRANSCRIPTASE DOMAIN-CONTAINING PROTEIN"/>
    <property type="match status" value="1"/>
</dbReference>
<protein>
    <submittedName>
        <fullName evidence="1">Uncharacterized protein</fullName>
    </submittedName>
</protein>
<proteinExistence type="predicted"/>
<sequence length="271" mass="31072">MLYVESVSYSLLINGDQQYELLSRQLVSVQKSVVMFSPNVGTDTRVAIFNILGMKEVITHGTYQGIPSSIGSSKKEIFSSLIGRLKSQIEDWKPKLLSKAAFNKLCRDKAEGGLGFRDNHAFNIALLSKQDWRIASNPLSQLAQMYRVKYYPYGTNEQFGVKSAYKFYRSSNSQNHMQPSTSTGVANGVCIELTIQDEIVGAETFQDLFEQRRVSLHRNEFLIWVTCMWDLWYQWNRKLNGETFRLSQEIKRFAEDFLTNLLSAPQQMEGD</sequence>
<dbReference type="AlphaFoldDB" id="A0AAV3Q365"/>
<gene>
    <name evidence="1" type="ORF">LIER_15265</name>
</gene>
<dbReference type="EMBL" id="BAABME010003276">
    <property type="protein sequence ID" value="GAA0158169.1"/>
    <property type="molecule type" value="Genomic_DNA"/>
</dbReference>
<dbReference type="PANTHER" id="PTHR33116">
    <property type="entry name" value="REVERSE TRANSCRIPTASE ZINC-BINDING DOMAIN-CONTAINING PROTEIN-RELATED-RELATED"/>
    <property type="match status" value="1"/>
</dbReference>
<comment type="caution">
    <text evidence="1">The sequence shown here is derived from an EMBL/GenBank/DDBJ whole genome shotgun (WGS) entry which is preliminary data.</text>
</comment>
<evidence type="ECO:0000313" key="1">
    <source>
        <dbReference type="EMBL" id="GAA0158169.1"/>
    </source>
</evidence>
<name>A0AAV3Q365_LITER</name>
<accession>A0AAV3Q365</accession>
<dbReference type="Proteomes" id="UP001454036">
    <property type="component" value="Unassembled WGS sequence"/>
</dbReference>
<organism evidence="1 2">
    <name type="scientific">Lithospermum erythrorhizon</name>
    <name type="common">Purple gromwell</name>
    <name type="synonym">Lithospermum officinale var. erythrorhizon</name>
    <dbReference type="NCBI Taxonomy" id="34254"/>
    <lineage>
        <taxon>Eukaryota</taxon>
        <taxon>Viridiplantae</taxon>
        <taxon>Streptophyta</taxon>
        <taxon>Embryophyta</taxon>
        <taxon>Tracheophyta</taxon>
        <taxon>Spermatophyta</taxon>
        <taxon>Magnoliopsida</taxon>
        <taxon>eudicotyledons</taxon>
        <taxon>Gunneridae</taxon>
        <taxon>Pentapetalae</taxon>
        <taxon>asterids</taxon>
        <taxon>lamiids</taxon>
        <taxon>Boraginales</taxon>
        <taxon>Boraginaceae</taxon>
        <taxon>Boraginoideae</taxon>
        <taxon>Lithospermeae</taxon>
        <taxon>Lithospermum</taxon>
    </lineage>
</organism>